<dbReference type="InterPro" id="IPR008271">
    <property type="entry name" value="Ser/Thr_kinase_AS"/>
</dbReference>
<organism evidence="3 4">
    <name type="scientific">Naegleria lovaniensis</name>
    <name type="common">Amoeba</name>
    <dbReference type="NCBI Taxonomy" id="51637"/>
    <lineage>
        <taxon>Eukaryota</taxon>
        <taxon>Discoba</taxon>
        <taxon>Heterolobosea</taxon>
        <taxon>Tetramitia</taxon>
        <taxon>Eutetramitia</taxon>
        <taxon>Vahlkampfiidae</taxon>
        <taxon>Naegleria</taxon>
    </lineage>
</organism>
<protein>
    <recommendedName>
        <fullName evidence="2">Protein kinase domain-containing protein</fullName>
    </recommendedName>
</protein>
<comment type="caution">
    <text evidence="3">The sequence shown here is derived from an EMBL/GenBank/DDBJ whole genome shotgun (WGS) entry which is preliminary data.</text>
</comment>
<dbReference type="GO" id="GO:0004672">
    <property type="term" value="F:protein kinase activity"/>
    <property type="evidence" value="ECO:0007669"/>
    <property type="project" value="InterPro"/>
</dbReference>
<evidence type="ECO:0000259" key="2">
    <source>
        <dbReference type="PROSITE" id="PS50011"/>
    </source>
</evidence>
<sequence length="267" mass="30559">MSDLMQGSIGSLVLNEYECWRVLYQMSQALLYLHESSFIHRDVKPTNILYAKKGDCFRYVLADFGLTRSEETMGERTRFAENGTSGFIDDETRAHGVAKESDIYALGVTMVLLLAKKCKPEGNPLEMLQRCHKCSSSMREVVRRMLLKRADRISLSDIKKHCETALNKEVQMGIELRNSENQRRSIDATDDSENGNTEPENREHSILSRLFSSPKVTPARDAKRSSGIQKQHKTKNESRNRTMTSWSEIISDVAYLFYDFVKSAKNK</sequence>
<dbReference type="PROSITE" id="PS50011">
    <property type="entry name" value="PROTEIN_KINASE_DOM"/>
    <property type="match status" value="1"/>
</dbReference>
<evidence type="ECO:0000313" key="3">
    <source>
        <dbReference type="EMBL" id="KAG2372773.1"/>
    </source>
</evidence>
<gene>
    <name evidence="3" type="ORF">C9374_013137</name>
</gene>
<dbReference type="EMBL" id="PYSW02000067">
    <property type="protein sequence ID" value="KAG2372773.1"/>
    <property type="molecule type" value="Genomic_DNA"/>
</dbReference>
<name>A0AA88GC26_NAELO</name>
<dbReference type="Proteomes" id="UP000816034">
    <property type="component" value="Unassembled WGS sequence"/>
</dbReference>
<evidence type="ECO:0000313" key="4">
    <source>
        <dbReference type="Proteomes" id="UP000816034"/>
    </source>
</evidence>
<feature type="domain" description="Protein kinase" evidence="2">
    <location>
        <begin position="1"/>
        <end position="166"/>
    </location>
</feature>
<accession>A0AA88GC26</accession>
<dbReference type="InterPro" id="IPR000719">
    <property type="entry name" value="Prot_kinase_dom"/>
</dbReference>
<dbReference type="Gene3D" id="1.10.510.10">
    <property type="entry name" value="Transferase(Phosphotransferase) domain 1"/>
    <property type="match status" value="1"/>
</dbReference>
<dbReference type="GO" id="GO:0005524">
    <property type="term" value="F:ATP binding"/>
    <property type="evidence" value="ECO:0007669"/>
    <property type="project" value="InterPro"/>
</dbReference>
<dbReference type="CDD" id="cd00180">
    <property type="entry name" value="PKc"/>
    <property type="match status" value="1"/>
</dbReference>
<dbReference type="SMART" id="SM00220">
    <property type="entry name" value="S_TKc"/>
    <property type="match status" value="1"/>
</dbReference>
<proteinExistence type="predicted"/>
<dbReference type="InterPro" id="IPR011009">
    <property type="entry name" value="Kinase-like_dom_sf"/>
</dbReference>
<dbReference type="RefSeq" id="XP_044541948.1">
    <property type="nucleotide sequence ID" value="XM_044688980.1"/>
</dbReference>
<dbReference type="GeneID" id="68105590"/>
<dbReference type="Pfam" id="PF00069">
    <property type="entry name" value="Pkinase"/>
    <property type="match status" value="1"/>
</dbReference>
<feature type="region of interest" description="Disordered" evidence="1">
    <location>
        <begin position="173"/>
        <end position="242"/>
    </location>
</feature>
<reference evidence="3 4" key="1">
    <citation type="journal article" date="2018" name="BMC Genomics">
        <title>The genome of Naegleria lovaniensis, the basis for a comparative approach to unravel pathogenicity factors of the human pathogenic amoeba N. fowleri.</title>
        <authorList>
            <person name="Liechti N."/>
            <person name="Schurch N."/>
            <person name="Bruggmann R."/>
            <person name="Wittwer M."/>
        </authorList>
    </citation>
    <scope>NUCLEOTIDE SEQUENCE [LARGE SCALE GENOMIC DNA]</scope>
    <source>
        <strain evidence="3 4">ATCC 30569</strain>
    </source>
</reference>
<keyword evidence="4" id="KW-1185">Reference proteome</keyword>
<dbReference type="AlphaFoldDB" id="A0AA88GC26"/>
<evidence type="ECO:0000256" key="1">
    <source>
        <dbReference type="SAM" id="MobiDB-lite"/>
    </source>
</evidence>
<dbReference type="PROSITE" id="PS00108">
    <property type="entry name" value="PROTEIN_KINASE_ST"/>
    <property type="match status" value="1"/>
</dbReference>
<dbReference type="SUPFAM" id="SSF56112">
    <property type="entry name" value="Protein kinase-like (PK-like)"/>
    <property type="match status" value="1"/>
</dbReference>
<feature type="compositionally biased region" description="Basic and acidic residues" evidence="1">
    <location>
        <begin position="177"/>
        <end position="187"/>
    </location>
</feature>
<dbReference type="PANTHER" id="PTHR24347">
    <property type="entry name" value="SERINE/THREONINE-PROTEIN KINASE"/>
    <property type="match status" value="1"/>
</dbReference>